<feature type="domain" description="Major facilitator superfamily (MFS) profile" evidence="10">
    <location>
        <begin position="16"/>
        <end position="427"/>
    </location>
</feature>
<evidence type="ECO:0000256" key="7">
    <source>
        <dbReference type="ARBA" id="ARBA00022989"/>
    </source>
</evidence>
<dbReference type="Pfam" id="PF00083">
    <property type="entry name" value="Sugar_tr"/>
    <property type="match status" value="1"/>
</dbReference>
<evidence type="ECO:0000256" key="1">
    <source>
        <dbReference type="ARBA" id="ARBA00004651"/>
    </source>
</evidence>
<evidence type="ECO:0000256" key="6">
    <source>
        <dbReference type="ARBA" id="ARBA00022847"/>
    </source>
</evidence>
<proteinExistence type="inferred from homology"/>
<dbReference type="SUPFAM" id="SSF103473">
    <property type="entry name" value="MFS general substrate transporter"/>
    <property type="match status" value="1"/>
</dbReference>
<dbReference type="InterPro" id="IPR020846">
    <property type="entry name" value="MFS_dom"/>
</dbReference>
<keyword evidence="4" id="KW-1003">Cell membrane</keyword>
<feature type="transmembrane region" description="Helical" evidence="9">
    <location>
        <begin position="308"/>
        <end position="327"/>
    </location>
</feature>
<feature type="transmembrane region" description="Helical" evidence="9">
    <location>
        <begin position="188"/>
        <end position="207"/>
    </location>
</feature>
<reference evidence="11" key="1">
    <citation type="submission" date="2023-03" db="EMBL/GenBank/DDBJ databases">
        <title>Amycolatopsis taiwanensis NBRC 103393.</title>
        <authorList>
            <person name="Ichikawa N."/>
            <person name="Sato H."/>
            <person name="Tonouchi N."/>
        </authorList>
    </citation>
    <scope>NUCLEOTIDE SEQUENCE</scope>
    <source>
        <strain evidence="11">NBRC 103393</strain>
    </source>
</reference>
<feature type="transmembrane region" description="Helical" evidence="9">
    <location>
        <begin position="369"/>
        <end position="392"/>
    </location>
</feature>
<dbReference type="Proteomes" id="UP001165136">
    <property type="component" value="Unassembled WGS sequence"/>
</dbReference>
<dbReference type="Gene3D" id="1.20.1250.20">
    <property type="entry name" value="MFS general substrate transporter like domains"/>
    <property type="match status" value="1"/>
</dbReference>
<comment type="caution">
    <text evidence="11">The sequence shown here is derived from an EMBL/GenBank/DDBJ whole genome shotgun (WGS) entry which is preliminary data.</text>
</comment>
<keyword evidence="5 9" id="KW-0812">Transmembrane</keyword>
<evidence type="ECO:0000256" key="2">
    <source>
        <dbReference type="ARBA" id="ARBA00008240"/>
    </source>
</evidence>
<keyword evidence="6" id="KW-0769">Symport</keyword>
<sequence length="436" mass="45163">MNPTDTTTRSTGKVKIIAAAAIGNFVEWYDFAIYGYFSPVLATVFFPESTGLSGLLATLAVFGAAFVLRPVGALIFGNLGDRRGRRWVLSVVILTMAGATSLIGLLPSYASVGVPAPLALVTLRLIQGLSAGGEFGGAASLLFEHSVPGKRGLFGSAQPASIVAALAVSAGLGSALTSGMSTDFLHSTGWRIPFLLAFPLGAVGWFIRRGIDETPAFTRMQEQGTVSERPLREVFASQWRLILAGTAALVSWTAGGYATLQFLPAFFGGVLHRPLSAGLTASLVGLSAYAVFIVFGGWLADRIAGWKVMTAGAVGLAVVAIPCYRLIIHGGTAQIGTAVILFAVFLGLTAGPTTTVLSELTPGSIRSSYLSIVYAIANAAFGGFAPYIVTALISSTGNLLSPSYYLIALQLCAVAGLAAVGVHNHRRSRTGSDPAA</sequence>
<dbReference type="PANTHER" id="PTHR43528:SF1">
    <property type="entry name" value="ALPHA-KETOGLUTARATE PERMEASE"/>
    <property type="match status" value="1"/>
</dbReference>
<comment type="similarity">
    <text evidence="2">Belongs to the major facilitator superfamily. Metabolite:H+ Symporter (MHS) family (TC 2.A.1.6) family.</text>
</comment>
<dbReference type="PROSITE" id="PS50850">
    <property type="entry name" value="MFS"/>
    <property type="match status" value="1"/>
</dbReference>
<feature type="transmembrane region" description="Helical" evidence="9">
    <location>
        <begin position="88"/>
        <end position="109"/>
    </location>
</feature>
<dbReference type="InterPro" id="IPR011701">
    <property type="entry name" value="MFS"/>
</dbReference>
<keyword evidence="3" id="KW-0813">Transport</keyword>
<dbReference type="AlphaFoldDB" id="A0A9W6RB88"/>
<dbReference type="EMBL" id="BSTI01000040">
    <property type="protein sequence ID" value="GLY71565.1"/>
    <property type="molecule type" value="Genomic_DNA"/>
</dbReference>
<evidence type="ECO:0000256" key="5">
    <source>
        <dbReference type="ARBA" id="ARBA00022692"/>
    </source>
</evidence>
<evidence type="ECO:0000313" key="12">
    <source>
        <dbReference type="Proteomes" id="UP001165136"/>
    </source>
</evidence>
<feature type="transmembrane region" description="Helical" evidence="9">
    <location>
        <begin position="155"/>
        <end position="176"/>
    </location>
</feature>
<dbReference type="InterPro" id="IPR005828">
    <property type="entry name" value="MFS_sugar_transport-like"/>
</dbReference>
<feature type="transmembrane region" description="Helical" evidence="9">
    <location>
        <begin position="275"/>
        <end position="296"/>
    </location>
</feature>
<dbReference type="RefSeq" id="WP_285491416.1">
    <property type="nucleotide sequence ID" value="NZ_BSTI01000040.1"/>
</dbReference>
<feature type="transmembrane region" description="Helical" evidence="9">
    <location>
        <begin position="333"/>
        <end position="357"/>
    </location>
</feature>
<accession>A0A9W6RB88</accession>
<dbReference type="InterPro" id="IPR051084">
    <property type="entry name" value="H+-coupled_symporters"/>
</dbReference>
<feature type="transmembrane region" description="Helical" evidence="9">
    <location>
        <begin position="241"/>
        <end position="263"/>
    </location>
</feature>
<dbReference type="GO" id="GO:0005886">
    <property type="term" value="C:plasma membrane"/>
    <property type="evidence" value="ECO:0007669"/>
    <property type="project" value="UniProtKB-SubCell"/>
</dbReference>
<comment type="subcellular location">
    <subcellularLocation>
        <location evidence="1">Cell membrane</location>
        <topology evidence="1">Multi-pass membrane protein</topology>
    </subcellularLocation>
</comment>
<dbReference type="InterPro" id="IPR036259">
    <property type="entry name" value="MFS_trans_sf"/>
</dbReference>
<keyword evidence="7 9" id="KW-1133">Transmembrane helix</keyword>
<gene>
    <name evidence="11" type="ORF">Atai01_81840</name>
</gene>
<feature type="transmembrane region" description="Helical" evidence="9">
    <location>
        <begin position="121"/>
        <end position="143"/>
    </location>
</feature>
<name>A0A9W6RB88_9PSEU</name>
<dbReference type="PROSITE" id="PS00217">
    <property type="entry name" value="SUGAR_TRANSPORT_2"/>
    <property type="match status" value="1"/>
</dbReference>
<organism evidence="11 12">
    <name type="scientific">Amycolatopsis taiwanensis</name>
    <dbReference type="NCBI Taxonomy" id="342230"/>
    <lineage>
        <taxon>Bacteria</taxon>
        <taxon>Bacillati</taxon>
        <taxon>Actinomycetota</taxon>
        <taxon>Actinomycetes</taxon>
        <taxon>Pseudonocardiales</taxon>
        <taxon>Pseudonocardiaceae</taxon>
        <taxon>Amycolatopsis</taxon>
    </lineage>
</organism>
<dbReference type="Pfam" id="PF07690">
    <property type="entry name" value="MFS_1"/>
    <property type="match status" value="1"/>
</dbReference>
<dbReference type="GO" id="GO:0015293">
    <property type="term" value="F:symporter activity"/>
    <property type="evidence" value="ECO:0007669"/>
    <property type="project" value="UniProtKB-KW"/>
</dbReference>
<evidence type="ECO:0000256" key="9">
    <source>
        <dbReference type="SAM" id="Phobius"/>
    </source>
</evidence>
<protein>
    <submittedName>
        <fullName evidence="11">MFS transporter</fullName>
    </submittedName>
</protein>
<dbReference type="PANTHER" id="PTHR43528">
    <property type="entry name" value="ALPHA-KETOGLUTARATE PERMEASE"/>
    <property type="match status" value="1"/>
</dbReference>
<feature type="transmembrane region" description="Helical" evidence="9">
    <location>
        <begin position="16"/>
        <end position="37"/>
    </location>
</feature>
<keyword evidence="8 9" id="KW-0472">Membrane</keyword>
<evidence type="ECO:0000259" key="10">
    <source>
        <dbReference type="PROSITE" id="PS50850"/>
    </source>
</evidence>
<feature type="transmembrane region" description="Helical" evidence="9">
    <location>
        <begin position="57"/>
        <end position="76"/>
    </location>
</feature>
<dbReference type="InterPro" id="IPR005829">
    <property type="entry name" value="Sugar_transporter_CS"/>
</dbReference>
<evidence type="ECO:0000256" key="8">
    <source>
        <dbReference type="ARBA" id="ARBA00023136"/>
    </source>
</evidence>
<feature type="transmembrane region" description="Helical" evidence="9">
    <location>
        <begin position="404"/>
        <end position="422"/>
    </location>
</feature>
<evidence type="ECO:0000256" key="3">
    <source>
        <dbReference type="ARBA" id="ARBA00022448"/>
    </source>
</evidence>
<keyword evidence="12" id="KW-1185">Reference proteome</keyword>
<evidence type="ECO:0000313" key="11">
    <source>
        <dbReference type="EMBL" id="GLY71565.1"/>
    </source>
</evidence>
<evidence type="ECO:0000256" key="4">
    <source>
        <dbReference type="ARBA" id="ARBA00022475"/>
    </source>
</evidence>